<name>A0A2V1DED2_9PLEO</name>
<reference evidence="2 3" key="1">
    <citation type="journal article" date="2018" name="Sci. Rep.">
        <title>Comparative genomics provides insights into the lifestyle and reveals functional heterogeneity of dark septate endophytic fungi.</title>
        <authorList>
            <person name="Knapp D.G."/>
            <person name="Nemeth J.B."/>
            <person name="Barry K."/>
            <person name="Hainaut M."/>
            <person name="Henrissat B."/>
            <person name="Johnson J."/>
            <person name="Kuo A."/>
            <person name="Lim J.H.P."/>
            <person name="Lipzen A."/>
            <person name="Nolan M."/>
            <person name="Ohm R.A."/>
            <person name="Tamas L."/>
            <person name="Grigoriev I.V."/>
            <person name="Spatafora J.W."/>
            <person name="Nagy L.G."/>
            <person name="Kovacs G.M."/>
        </authorList>
    </citation>
    <scope>NUCLEOTIDE SEQUENCE [LARGE SCALE GENOMIC DNA]</scope>
    <source>
        <strain evidence="2 3">DSE2036</strain>
    </source>
</reference>
<protein>
    <submittedName>
        <fullName evidence="2">Uncharacterized protein</fullName>
    </submittedName>
</protein>
<accession>A0A2V1DED2</accession>
<organism evidence="2 3">
    <name type="scientific">Periconia macrospinosa</name>
    <dbReference type="NCBI Taxonomy" id="97972"/>
    <lineage>
        <taxon>Eukaryota</taxon>
        <taxon>Fungi</taxon>
        <taxon>Dikarya</taxon>
        <taxon>Ascomycota</taxon>
        <taxon>Pezizomycotina</taxon>
        <taxon>Dothideomycetes</taxon>
        <taxon>Pleosporomycetidae</taxon>
        <taxon>Pleosporales</taxon>
        <taxon>Massarineae</taxon>
        <taxon>Periconiaceae</taxon>
        <taxon>Periconia</taxon>
    </lineage>
</organism>
<dbReference type="Proteomes" id="UP000244855">
    <property type="component" value="Unassembled WGS sequence"/>
</dbReference>
<evidence type="ECO:0000256" key="1">
    <source>
        <dbReference type="SAM" id="MobiDB-lite"/>
    </source>
</evidence>
<proteinExistence type="predicted"/>
<feature type="non-terminal residue" evidence="2">
    <location>
        <position position="989"/>
    </location>
</feature>
<dbReference type="AlphaFoldDB" id="A0A2V1DED2"/>
<dbReference type="EMBL" id="KZ805479">
    <property type="protein sequence ID" value="PVH95963.1"/>
    <property type="molecule type" value="Genomic_DNA"/>
</dbReference>
<evidence type="ECO:0000313" key="2">
    <source>
        <dbReference type="EMBL" id="PVH95963.1"/>
    </source>
</evidence>
<feature type="region of interest" description="Disordered" evidence="1">
    <location>
        <begin position="394"/>
        <end position="418"/>
    </location>
</feature>
<dbReference type="OrthoDB" id="5337308at2759"/>
<keyword evidence="3" id="KW-1185">Reference proteome</keyword>
<evidence type="ECO:0000313" key="3">
    <source>
        <dbReference type="Proteomes" id="UP000244855"/>
    </source>
</evidence>
<dbReference type="STRING" id="97972.A0A2V1DED2"/>
<sequence length="989" mass="111415">MTFRSRAIKLLAAATLGVAIISQVLTGTSRSNDAFLHPKKLDFQKSLRTTDDARNHTVNLAARYEPDSLADDALWERVSCKGGHLVAAMKESDEEAGIRIQDTRNPPSAASLWQGDLKEDLRKWFWHDFQEDDDVIRGDHNGYWHVEGAIRALKLNGDPGADNVPFAVYHEDKNSKTPITQQTYNVDGHEYRATGAHYKFVINYAGGVIFAQYVVSPMHGAQQNWYRAAEHNELPALNKMSDILWGYWFRGHNEVIARALHEAGRKLSVWPGTTFDASSKAGQALIGSANGASFAWFLIQHKAQLGNKWIAKVQVFWNDEDDEFEEPHLLFYVENVPSVDKASDIHKSQASINGREVMYVVEPNHEPEHTSPDKVIQVNETEVSIDLESEIELSSQDERKSKIQTQSRMSRRGYNPDDLADDGLWRKHRCKGEQLLAAMRADDKRAAEIYGLDKDSMQSAWNDEQFLANFEKWGWTSSPVHPLAVSSFKKNTMFHALDIDPRSKEDGGDNYCFKAQHGVGADARNQMYTVDDKSYRKTSALFAGAVNAKAGLLICQNVRSPQNTGFNPDRKKMTPEELPALRYMSDVFWGFWALESHDVTNLKYIMVAEVVNRDSEKLINRIIKNNGGKLNTWPGITFNHDSEEAKVLIGCPNGWAWGFLLASHKKQLGRKWISKVTIFTPEEVADAADSPIDLLFWVEDAPPEDGKTDMGSALQTIQKKADTIAVELNANSLAVKRKSKNTRIMARDYNPNLQADDQLWNQKRCKGAQHVAAMQADDKTAGSIWGLNPPTMKSKWTDSRFLDDLRKWGWICDYSGGQHSEYGYSRVFASLSLNAKPKKEGGDMECFSVGHGFEYEEDGPDDIDDEYIVDGHEYQRTFAHYEFAFNRKGGIVFIQEVKSPYTSVLTRYGATPDPEDLPTLRYLSDIVWGFWAQSSPNVKHIKGFWVQDAVNSATSKIVNRAMGRLGLQKLPPWPGHTFSASSVEGQAII</sequence>
<gene>
    <name evidence="2" type="ORF">DM02DRAFT_689119</name>
</gene>